<evidence type="ECO:0000313" key="3">
    <source>
        <dbReference type="Proteomes" id="UP000076532"/>
    </source>
</evidence>
<evidence type="ECO:0000256" key="1">
    <source>
        <dbReference type="SAM" id="MobiDB-lite"/>
    </source>
</evidence>
<protein>
    <submittedName>
        <fullName evidence="2">Uncharacterized protein</fullName>
    </submittedName>
</protein>
<dbReference type="OrthoDB" id="3048541at2759"/>
<feature type="region of interest" description="Disordered" evidence="1">
    <location>
        <begin position="1"/>
        <end position="20"/>
    </location>
</feature>
<keyword evidence="3" id="KW-1185">Reference proteome</keyword>
<proteinExistence type="predicted"/>
<accession>A0A166GF28</accession>
<reference evidence="2 3" key="1">
    <citation type="journal article" date="2016" name="Mol. Biol. Evol.">
        <title>Comparative Genomics of Early-Diverging Mushroom-Forming Fungi Provides Insights into the Origins of Lignocellulose Decay Capabilities.</title>
        <authorList>
            <person name="Nagy L.G."/>
            <person name="Riley R."/>
            <person name="Tritt A."/>
            <person name="Adam C."/>
            <person name="Daum C."/>
            <person name="Floudas D."/>
            <person name="Sun H."/>
            <person name="Yadav J.S."/>
            <person name="Pangilinan J."/>
            <person name="Larsson K.H."/>
            <person name="Matsuura K."/>
            <person name="Barry K."/>
            <person name="Labutti K."/>
            <person name="Kuo R."/>
            <person name="Ohm R.A."/>
            <person name="Bhattacharya S.S."/>
            <person name="Shirouzu T."/>
            <person name="Yoshinaga Y."/>
            <person name="Martin F.M."/>
            <person name="Grigoriev I.V."/>
            <person name="Hibbett D.S."/>
        </authorList>
    </citation>
    <scope>NUCLEOTIDE SEQUENCE [LARGE SCALE GENOMIC DNA]</scope>
    <source>
        <strain evidence="2 3">CBS 109695</strain>
    </source>
</reference>
<dbReference type="EMBL" id="KV417579">
    <property type="protein sequence ID" value="KZP17768.1"/>
    <property type="molecule type" value="Genomic_DNA"/>
</dbReference>
<sequence>MLAFHHPAHVSAKPSTSGDFETTIEAAETCKDRDLKPSVTNWWATRQDWPAQTSANSHRDSRHPAALRKGVSMERLIQILQDTSNHVYRAWGHDKTDIDLVALVHQIGGSKLLYAVAHVTGLLSLRTLKRNRKLKVIRPSSGPIQPTDFAHNLASLFGEPTAFSNDRMLVGHSILVDEILLDECAHYFRWNNEIGGLCREHAEKADRKITSVDAVERVAELLDKEVCHIGREATVVAIAAFSAEDYHAKPFILSPTCKSEKFPEQAEWLKMCLEQWKAMYADSHGPIWSVATDSDATRRAALHKILMSRTLNQDGPLYEVLGKLAGLNLEFGEDDETSDSDPKHIFKRLCALLRSVLGIVIGETILDKENLFIYLLWVPRLSRDAVADLVNPEDPQDVLRVVALMQALIELSKLPSTGLNPKEQKDTGALVLLGVMLSSILEPFIDTAMSLTNQMTSLATYAFISFAIFKLHGTSFSSNQLYADCQTMIKNTYFCVRKQQCMNPASSFFLMQLGDDRLELHFCEKTAAAMDCHKIFERHRDWDQGHWRLKFVDSIAVDHVNPRSWTGDNIVGAIPFNFNEFRQDGNSPLDMLRPDGNGVYPAVAPEKDRSIEELAALPRPPAAAGRDSVVARDPAVEAGGMTAEALDMLIDRSVNMDQNMEPIEDWPSQDTDTTSSEDSEDEGGVDLDDCLPDNEHDEAEDDELDDSEKINSDWITCDDGHKWHKASLIRKKIHLDRNHTGKKSKNRKERVRVFTHFNDPTDFSDRDPLGDSTFTCNSPAVTLVCSGNTLCLAILSVHSLEKQKKRVMAVEIDEMALVASGIKVSGQVLHLHQ</sequence>
<dbReference type="Proteomes" id="UP000076532">
    <property type="component" value="Unassembled WGS sequence"/>
</dbReference>
<name>A0A166GF28_9AGAM</name>
<feature type="region of interest" description="Disordered" evidence="1">
    <location>
        <begin position="661"/>
        <end position="708"/>
    </location>
</feature>
<evidence type="ECO:0000313" key="2">
    <source>
        <dbReference type="EMBL" id="KZP17768.1"/>
    </source>
</evidence>
<organism evidence="2 3">
    <name type="scientific">Athelia psychrophila</name>
    <dbReference type="NCBI Taxonomy" id="1759441"/>
    <lineage>
        <taxon>Eukaryota</taxon>
        <taxon>Fungi</taxon>
        <taxon>Dikarya</taxon>
        <taxon>Basidiomycota</taxon>
        <taxon>Agaricomycotina</taxon>
        <taxon>Agaricomycetes</taxon>
        <taxon>Agaricomycetidae</taxon>
        <taxon>Atheliales</taxon>
        <taxon>Atheliaceae</taxon>
        <taxon>Athelia</taxon>
    </lineage>
</organism>
<dbReference type="AlphaFoldDB" id="A0A166GF28"/>
<gene>
    <name evidence="2" type="ORF">FIBSPDRAFT_956877</name>
</gene>
<feature type="compositionally biased region" description="Acidic residues" evidence="1">
    <location>
        <begin position="675"/>
        <end position="706"/>
    </location>
</feature>